<gene>
    <name evidence="3" type="ORF">R1sor_003555</name>
</gene>
<name>A0ABD3H1X9_9MARC</name>
<evidence type="ECO:0000256" key="1">
    <source>
        <dbReference type="SAM" id="MobiDB-lite"/>
    </source>
</evidence>
<evidence type="ECO:0000259" key="2">
    <source>
        <dbReference type="PROSITE" id="PS50011"/>
    </source>
</evidence>
<feature type="domain" description="Protein kinase" evidence="2">
    <location>
        <begin position="1"/>
        <end position="196"/>
    </location>
</feature>
<feature type="region of interest" description="Disordered" evidence="1">
    <location>
        <begin position="202"/>
        <end position="246"/>
    </location>
</feature>
<dbReference type="Gene3D" id="1.10.510.10">
    <property type="entry name" value="Transferase(Phosphotransferase) domain 1"/>
    <property type="match status" value="1"/>
</dbReference>
<dbReference type="SUPFAM" id="SSF56112">
    <property type="entry name" value="Protein kinase-like (PK-like)"/>
    <property type="match status" value="1"/>
</dbReference>
<dbReference type="InterPro" id="IPR011009">
    <property type="entry name" value="Kinase-like_dom_sf"/>
</dbReference>
<comment type="caution">
    <text evidence="3">The sequence shown here is derived from an EMBL/GenBank/DDBJ whole genome shotgun (WGS) entry which is preliminary data.</text>
</comment>
<dbReference type="AlphaFoldDB" id="A0ABD3H1X9"/>
<evidence type="ECO:0000313" key="3">
    <source>
        <dbReference type="EMBL" id="KAL3685533.1"/>
    </source>
</evidence>
<protein>
    <recommendedName>
        <fullName evidence="2">Protein kinase domain-containing protein</fullName>
    </recommendedName>
</protein>
<feature type="region of interest" description="Disordered" evidence="1">
    <location>
        <begin position="162"/>
        <end position="183"/>
    </location>
</feature>
<dbReference type="InterPro" id="IPR000719">
    <property type="entry name" value="Prot_kinase_dom"/>
</dbReference>
<reference evidence="3 4" key="1">
    <citation type="submission" date="2024-09" db="EMBL/GenBank/DDBJ databases">
        <title>Chromosome-scale assembly of Riccia sorocarpa.</title>
        <authorList>
            <person name="Paukszto L."/>
        </authorList>
    </citation>
    <scope>NUCLEOTIDE SEQUENCE [LARGE SCALE GENOMIC DNA]</scope>
    <source>
        <strain evidence="3">LP-2024</strain>
        <tissue evidence="3">Aerial parts of the thallus</tissue>
    </source>
</reference>
<keyword evidence="4" id="KW-1185">Reference proteome</keyword>
<sequence>MVAGLKFMHLHKWLHCDIHWQNVLLHFPSWDRDETKSRADSRRDNENRPLSPLIRRFMVFVGIGDLGWAQSFEEVQKDFEPYPVSDENPRKWIALELNPKLAIDDENGNKFMTKFSQESDIYALGWLIREMCGDFFIDTREVSTSRMQLKYMVVVSEDPRLAPESSKKKHKVNGAVFPQNQRTKRPHFTEIDDVWIAPPISSGTTVDSKGKSVVNEEEEQNPSPEVPKDTLAKPSGSGQPAPPYGDLPAKFEKFCSQFDSQRSEDIPDMSNDPESIQKFQFATSLLADVCSLQAVNTDKYNSQYSQPVDLASSSQTDREIDHHPTGQQLWLRSSVLYIITKMIEAEKNGKLLEYLEKGGLPIEWGTADIVANYRQEVRDLFISLVESDT</sequence>
<dbReference type="Proteomes" id="UP001633002">
    <property type="component" value="Unassembled WGS sequence"/>
</dbReference>
<dbReference type="EMBL" id="JBJQOH010000006">
    <property type="protein sequence ID" value="KAL3685533.1"/>
    <property type="molecule type" value="Genomic_DNA"/>
</dbReference>
<dbReference type="PROSITE" id="PS50011">
    <property type="entry name" value="PROTEIN_KINASE_DOM"/>
    <property type="match status" value="1"/>
</dbReference>
<organism evidence="3 4">
    <name type="scientific">Riccia sorocarpa</name>
    <dbReference type="NCBI Taxonomy" id="122646"/>
    <lineage>
        <taxon>Eukaryota</taxon>
        <taxon>Viridiplantae</taxon>
        <taxon>Streptophyta</taxon>
        <taxon>Embryophyta</taxon>
        <taxon>Marchantiophyta</taxon>
        <taxon>Marchantiopsida</taxon>
        <taxon>Marchantiidae</taxon>
        <taxon>Marchantiales</taxon>
        <taxon>Ricciaceae</taxon>
        <taxon>Riccia</taxon>
    </lineage>
</organism>
<evidence type="ECO:0000313" key="4">
    <source>
        <dbReference type="Proteomes" id="UP001633002"/>
    </source>
</evidence>
<proteinExistence type="predicted"/>
<accession>A0ABD3H1X9</accession>